<evidence type="ECO:0000259" key="3">
    <source>
        <dbReference type="Pfam" id="PF02517"/>
    </source>
</evidence>
<protein>
    <submittedName>
        <fullName evidence="4">CPBP family intramembrane metalloprotease</fullName>
    </submittedName>
</protein>
<evidence type="ECO:0000313" key="4">
    <source>
        <dbReference type="EMBL" id="HIX01401.1"/>
    </source>
</evidence>
<keyword evidence="4" id="KW-0645">Protease</keyword>
<dbReference type="GO" id="GO:0080120">
    <property type="term" value="P:CAAX-box protein maturation"/>
    <property type="evidence" value="ECO:0007669"/>
    <property type="project" value="UniProtKB-ARBA"/>
</dbReference>
<accession>A0A9D1UW00</accession>
<feature type="transmembrane region" description="Helical" evidence="2">
    <location>
        <begin position="79"/>
        <end position="105"/>
    </location>
</feature>
<keyword evidence="4" id="KW-0482">Metalloprotease</keyword>
<proteinExistence type="inferred from homology"/>
<evidence type="ECO:0000313" key="5">
    <source>
        <dbReference type="Proteomes" id="UP000823963"/>
    </source>
</evidence>
<dbReference type="PANTHER" id="PTHR36435">
    <property type="entry name" value="SLR1288 PROTEIN"/>
    <property type="match status" value="1"/>
</dbReference>
<dbReference type="GO" id="GO:0008237">
    <property type="term" value="F:metallopeptidase activity"/>
    <property type="evidence" value="ECO:0007669"/>
    <property type="project" value="UniProtKB-KW"/>
</dbReference>
<feature type="domain" description="CAAX prenyl protease 2/Lysostaphin resistance protein A-like" evidence="3">
    <location>
        <begin position="126"/>
        <end position="210"/>
    </location>
</feature>
<keyword evidence="2" id="KW-0812">Transmembrane</keyword>
<feature type="transmembrane region" description="Helical" evidence="2">
    <location>
        <begin position="125"/>
        <end position="143"/>
    </location>
</feature>
<evidence type="ECO:0000256" key="2">
    <source>
        <dbReference type="SAM" id="Phobius"/>
    </source>
</evidence>
<sequence length="218" mass="24797">MKEVDLMALEKNSLSILLGYVVIMLCQILAQKLFWSSTLLYIVLTIIGILGTGLLLFLNHKFKFQNQIEKDKSPATAKIILWGLVGTVLVIIGQWLTLHLSHLLFHTPLFSNNTDQFLTIFHQTPFYAIDIVLTTPIIEELIFRKVFFGNLTAYFKPWIAAIISSTLFAFAHQDGHFLTYFVMGLIFEFIYFKTHDIKASMISHAGLNLIVLLCNGIV</sequence>
<keyword evidence="2" id="KW-0472">Membrane</keyword>
<comment type="similarity">
    <text evidence="1">Belongs to the UPF0177 family.</text>
</comment>
<dbReference type="InterPro" id="IPR052710">
    <property type="entry name" value="CAAX_protease"/>
</dbReference>
<reference evidence="4" key="1">
    <citation type="journal article" date="2021" name="PeerJ">
        <title>Extensive microbial diversity within the chicken gut microbiome revealed by metagenomics and culture.</title>
        <authorList>
            <person name="Gilroy R."/>
            <person name="Ravi A."/>
            <person name="Getino M."/>
            <person name="Pursley I."/>
            <person name="Horton D.L."/>
            <person name="Alikhan N.F."/>
            <person name="Baker D."/>
            <person name="Gharbi K."/>
            <person name="Hall N."/>
            <person name="Watson M."/>
            <person name="Adriaenssens E.M."/>
            <person name="Foster-Nyarko E."/>
            <person name="Jarju S."/>
            <person name="Secka A."/>
            <person name="Antonio M."/>
            <person name="Oren A."/>
            <person name="Chaudhuri R.R."/>
            <person name="La Ragione R."/>
            <person name="Hildebrand F."/>
            <person name="Pallen M.J."/>
        </authorList>
    </citation>
    <scope>NUCLEOTIDE SEQUENCE</scope>
    <source>
        <strain evidence="4">6627</strain>
    </source>
</reference>
<reference evidence="4" key="2">
    <citation type="submission" date="2021-04" db="EMBL/GenBank/DDBJ databases">
        <authorList>
            <person name="Gilroy R."/>
        </authorList>
    </citation>
    <scope>NUCLEOTIDE SEQUENCE</scope>
    <source>
        <strain evidence="4">6627</strain>
    </source>
</reference>
<keyword evidence="4" id="KW-0378">Hydrolase</keyword>
<dbReference type="Pfam" id="PF02517">
    <property type="entry name" value="Rce1-like"/>
    <property type="match status" value="1"/>
</dbReference>
<dbReference type="GO" id="GO:0004175">
    <property type="term" value="F:endopeptidase activity"/>
    <property type="evidence" value="ECO:0007669"/>
    <property type="project" value="UniProtKB-ARBA"/>
</dbReference>
<comment type="caution">
    <text evidence="4">The sequence shown here is derived from an EMBL/GenBank/DDBJ whole genome shotgun (WGS) entry which is preliminary data.</text>
</comment>
<feature type="transmembrane region" description="Helical" evidence="2">
    <location>
        <begin position="177"/>
        <end position="194"/>
    </location>
</feature>
<organism evidence="4 5">
    <name type="scientific">Candidatus Ligilactobacillus excrementigallinarum</name>
    <dbReference type="NCBI Taxonomy" id="2838641"/>
    <lineage>
        <taxon>Bacteria</taxon>
        <taxon>Bacillati</taxon>
        <taxon>Bacillota</taxon>
        <taxon>Bacilli</taxon>
        <taxon>Lactobacillales</taxon>
        <taxon>Lactobacillaceae</taxon>
        <taxon>Ligilactobacillus</taxon>
    </lineage>
</organism>
<dbReference type="Proteomes" id="UP000823963">
    <property type="component" value="Unassembled WGS sequence"/>
</dbReference>
<evidence type="ECO:0000256" key="1">
    <source>
        <dbReference type="ARBA" id="ARBA00009067"/>
    </source>
</evidence>
<feature type="transmembrane region" description="Helical" evidence="2">
    <location>
        <begin position="155"/>
        <end position="171"/>
    </location>
</feature>
<keyword evidence="2" id="KW-1133">Transmembrane helix</keyword>
<gene>
    <name evidence="4" type="ORF">H9861_01425</name>
</gene>
<feature type="transmembrane region" description="Helical" evidence="2">
    <location>
        <begin position="12"/>
        <end position="33"/>
    </location>
</feature>
<dbReference type="PANTHER" id="PTHR36435:SF6">
    <property type="entry name" value="ABORTIVE INFECTION PROTEIN"/>
    <property type="match status" value="1"/>
</dbReference>
<dbReference type="AlphaFoldDB" id="A0A9D1UW00"/>
<dbReference type="InterPro" id="IPR003675">
    <property type="entry name" value="Rce1/LyrA-like_dom"/>
</dbReference>
<feature type="transmembrane region" description="Helical" evidence="2">
    <location>
        <begin position="39"/>
        <end position="58"/>
    </location>
</feature>
<dbReference type="EMBL" id="DXFP01000010">
    <property type="protein sequence ID" value="HIX01401.1"/>
    <property type="molecule type" value="Genomic_DNA"/>
</dbReference>
<name>A0A9D1UW00_9LACO</name>